<dbReference type="EMBL" id="JYDW01000180">
    <property type="protein sequence ID" value="KRZ52885.1"/>
    <property type="molecule type" value="Genomic_DNA"/>
</dbReference>
<proteinExistence type="predicted"/>
<evidence type="ECO:0000313" key="3">
    <source>
        <dbReference type="Proteomes" id="UP000054721"/>
    </source>
</evidence>
<dbReference type="EMBL" id="JYDW01000180">
    <property type="protein sequence ID" value="KRZ52888.1"/>
    <property type="molecule type" value="Genomic_DNA"/>
</dbReference>
<dbReference type="AlphaFoldDB" id="A0A0V1L0U8"/>
<keyword evidence="3" id="KW-1185">Reference proteome</keyword>
<evidence type="ECO:0000313" key="2">
    <source>
        <dbReference type="EMBL" id="KRZ52888.1"/>
    </source>
</evidence>
<evidence type="ECO:0000313" key="1">
    <source>
        <dbReference type="EMBL" id="KRZ52885.1"/>
    </source>
</evidence>
<dbReference type="Proteomes" id="UP000054721">
    <property type="component" value="Unassembled WGS sequence"/>
</dbReference>
<name>A0A0V1L0U8_9BILA</name>
<sequence length="95" mass="11248">MSNYWAHAWYLFETLEKSTSIYSGHYSDHLRNCSAFSQFEELEFLDKRLSYCMKIAFKSDNFKIIEIRNCQPSKYVYNNFQHKLPGSCGINGLKN</sequence>
<organism evidence="1 3">
    <name type="scientific">Trichinella nativa</name>
    <dbReference type="NCBI Taxonomy" id="6335"/>
    <lineage>
        <taxon>Eukaryota</taxon>
        <taxon>Metazoa</taxon>
        <taxon>Ecdysozoa</taxon>
        <taxon>Nematoda</taxon>
        <taxon>Enoplea</taxon>
        <taxon>Dorylaimia</taxon>
        <taxon>Trichinellida</taxon>
        <taxon>Trichinellidae</taxon>
        <taxon>Trichinella</taxon>
    </lineage>
</organism>
<reference evidence="1 3" key="1">
    <citation type="submission" date="2015-05" db="EMBL/GenBank/DDBJ databases">
        <title>Evolution of Trichinella species and genotypes.</title>
        <authorList>
            <person name="Korhonen P.K."/>
            <person name="Edoardo P."/>
            <person name="Giuseppe L.R."/>
            <person name="Gasser R.B."/>
        </authorList>
    </citation>
    <scope>NUCLEOTIDE SEQUENCE [LARGE SCALE GENOMIC DNA]</scope>
    <source>
        <strain evidence="1">ISS10</strain>
    </source>
</reference>
<accession>A0A0V1L0U8</accession>
<gene>
    <name evidence="2" type="ORF">T02_10190</name>
    <name evidence="1" type="ORF">T02_11905</name>
</gene>
<comment type="caution">
    <text evidence="1">The sequence shown here is derived from an EMBL/GenBank/DDBJ whole genome shotgun (WGS) entry which is preliminary data.</text>
</comment>
<dbReference type="OrthoDB" id="5928840at2759"/>
<protein>
    <submittedName>
        <fullName evidence="1">Uncharacterized protein</fullName>
    </submittedName>
</protein>